<keyword evidence="1" id="KW-1133">Transmembrane helix</keyword>
<evidence type="ECO:0000256" key="1">
    <source>
        <dbReference type="SAM" id="Phobius"/>
    </source>
</evidence>
<dbReference type="AlphaFoldDB" id="A0A8H4KQC4"/>
<dbReference type="OrthoDB" id="3235083at2759"/>
<keyword evidence="1" id="KW-0812">Transmembrane</keyword>
<proteinExistence type="predicted"/>
<name>A0A8H4KQC4_9HYPO</name>
<feature type="transmembrane region" description="Helical" evidence="1">
    <location>
        <begin position="58"/>
        <end position="80"/>
    </location>
</feature>
<sequence length="290" mass="31269">MDSVERLVNDLHACGSCCRRSPRRPLPTGRISLFILDAPIRVPVVSDILEAVFPNFKILSFLYLICWIAAMSFTVVYTAIEKSPPFPKDNGYVQVIISAGTWEELVDEFGKSGLSLQRTLFKANHSTAAFLGLVGNPISSAEAMAEVNSLGTLSTCATVIKVVIAGSQAISDLLVSRFPVKNEVAKKISFMSAADPRRVEAIADVILVLPRLAITGWHFYELTKDIAGETLTADILGEVSNLATHASKISYAVAVNDEDPDSRLIAVTSKAAFDDLYSGLQVAESVVGFS</sequence>
<dbReference type="Proteomes" id="UP000605986">
    <property type="component" value="Unassembled WGS sequence"/>
</dbReference>
<keyword evidence="3" id="KW-1185">Reference proteome</keyword>
<reference evidence="2" key="1">
    <citation type="submission" date="2020-01" db="EMBL/GenBank/DDBJ databases">
        <title>Identification and distribution of gene clusters putatively required for synthesis of sphingolipid metabolism inhibitors in phylogenetically diverse species of the filamentous fungus Fusarium.</title>
        <authorList>
            <person name="Kim H.-S."/>
            <person name="Busman M."/>
            <person name="Brown D.W."/>
            <person name="Divon H."/>
            <person name="Uhlig S."/>
            <person name="Proctor R.H."/>
        </authorList>
    </citation>
    <scope>NUCLEOTIDE SEQUENCE</scope>
    <source>
        <strain evidence="2">NRRL 53441</strain>
    </source>
</reference>
<evidence type="ECO:0000313" key="3">
    <source>
        <dbReference type="Proteomes" id="UP000605986"/>
    </source>
</evidence>
<gene>
    <name evidence="2" type="ORF">F53441_2875</name>
</gene>
<dbReference type="EMBL" id="JAADJG010000118">
    <property type="protein sequence ID" value="KAF4454641.1"/>
    <property type="molecule type" value="Genomic_DNA"/>
</dbReference>
<keyword evidence="1" id="KW-0472">Membrane</keyword>
<comment type="caution">
    <text evidence="2">The sequence shown here is derived from an EMBL/GenBank/DDBJ whole genome shotgun (WGS) entry which is preliminary data.</text>
</comment>
<protein>
    <submittedName>
        <fullName evidence="2">Gamma-glutamyltranspeptidase periplasmic</fullName>
    </submittedName>
</protein>
<accession>A0A8H4KQC4</accession>
<evidence type="ECO:0000313" key="2">
    <source>
        <dbReference type="EMBL" id="KAF4454641.1"/>
    </source>
</evidence>
<organism evidence="2 3">
    <name type="scientific">Fusarium austroafricanum</name>
    <dbReference type="NCBI Taxonomy" id="2364996"/>
    <lineage>
        <taxon>Eukaryota</taxon>
        <taxon>Fungi</taxon>
        <taxon>Dikarya</taxon>
        <taxon>Ascomycota</taxon>
        <taxon>Pezizomycotina</taxon>
        <taxon>Sordariomycetes</taxon>
        <taxon>Hypocreomycetidae</taxon>
        <taxon>Hypocreales</taxon>
        <taxon>Nectriaceae</taxon>
        <taxon>Fusarium</taxon>
        <taxon>Fusarium concolor species complex</taxon>
    </lineage>
</organism>